<name>A0A0N0C610_9BACL</name>
<dbReference type="PATRIC" id="fig|1705561.3.peg.6850"/>
<keyword evidence="2" id="KW-1185">Reference proteome</keyword>
<sequence>MVIDPFGLNAFDALQVMNGMFPQPLFDGSEIRVLTRVNDAMRMRMNTSEYEWITERQPNMRRNYSEHL</sequence>
<reference evidence="1 2" key="1">
    <citation type="submission" date="2015-08" db="EMBL/GenBank/DDBJ databases">
        <title>Draft genome sequence of cellulolytic and xylanolytic Paenibacillus sp. A59, isolated from a decaying forest soil from Patagonia, Argentina.</title>
        <authorList>
            <person name="Ghio S."/>
            <person name="Caceres A.M."/>
            <person name="Talia P."/>
            <person name="Grasso D."/>
            <person name="Campos E."/>
        </authorList>
    </citation>
    <scope>NUCLEOTIDE SEQUENCE [LARGE SCALE GENOMIC DNA]</scope>
    <source>
        <strain evidence="1 2">A59</strain>
    </source>
</reference>
<evidence type="ECO:0000313" key="2">
    <source>
        <dbReference type="Proteomes" id="UP000037688"/>
    </source>
</evidence>
<proteinExistence type="predicted"/>
<gene>
    <name evidence="1" type="ORF">AMS66_02680</name>
</gene>
<comment type="caution">
    <text evidence="1">The sequence shown here is derived from an EMBL/GenBank/DDBJ whole genome shotgun (WGS) entry which is preliminary data.</text>
</comment>
<protein>
    <submittedName>
        <fullName evidence="1">Uncharacterized protein</fullName>
    </submittedName>
</protein>
<dbReference type="AlphaFoldDB" id="A0A0N0C610"/>
<dbReference type="Proteomes" id="UP000037688">
    <property type="component" value="Unassembled WGS sequence"/>
</dbReference>
<evidence type="ECO:0000313" key="1">
    <source>
        <dbReference type="EMBL" id="KOY18017.1"/>
    </source>
</evidence>
<dbReference type="EMBL" id="LITU01000026">
    <property type="protein sequence ID" value="KOY18017.1"/>
    <property type="molecule type" value="Genomic_DNA"/>
</dbReference>
<organism evidence="1 2">
    <name type="scientific">Paenibacillus xylanivorans</name>
    <dbReference type="NCBI Taxonomy" id="1705561"/>
    <lineage>
        <taxon>Bacteria</taxon>
        <taxon>Bacillati</taxon>
        <taxon>Bacillota</taxon>
        <taxon>Bacilli</taxon>
        <taxon>Bacillales</taxon>
        <taxon>Paenibacillaceae</taxon>
        <taxon>Paenibacillus</taxon>
    </lineage>
</organism>
<accession>A0A0N0C610</accession>